<dbReference type="InterPro" id="IPR014944">
    <property type="entry name" value="Toxin_SymE-like"/>
</dbReference>
<evidence type="ECO:0000259" key="1">
    <source>
        <dbReference type="Pfam" id="PF08845"/>
    </source>
</evidence>
<comment type="caution">
    <text evidence="2">The sequence shown here is derived from an EMBL/GenBank/DDBJ whole genome shotgun (WGS) entry which is preliminary data.</text>
</comment>
<reference evidence="2 3" key="2">
    <citation type="submission" date="2020-02" db="EMBL/GenBank/DDBJ databases">
        <title>The new genus of Enterobacteriales.</title>
        <authorList>
            <person name="Kim I.S."/>
        </authorList>
    </citation>
    <scope>NUCLEOTIDE SEQUENCE [LARGE SCALE GENOMIC DNA]</scope>
    <source>
        <strain evidence="2 3">SAP-6</strain>
    </source>
</reference>
<feature type="domain" description="Toxin SymE-like" evidence="1">
    <location>
        <begin position="21"/>
        <end position="69"/>
    </location>
</feature>
<organism evidence="2 3">
    <name type="scientific">Acerihabitans arboris</name>
    <dbReference type="NCBI Taxonomy" id="2691583"/>
    <lineage>
        <taxon>Bacteria</taxon>
        <taxon>Pseudomonadati</taxon>
        <taxon>Pseudomonadota</taxon>
        <taxon>Gammaproteobacteria</taxon>
        <taxon>Enterobacterales</taxon>
        <taxon>Pectobacteriaceae</taxon>
        <taxon>Acerihabitans</taxon>
    </lineage>
</organism>
<dbReference type="Pfam" id="PF08845">
    <property type="entry name" value="SymE_toxin"/>
    <property type="match status" value="1"/>
</dbReference>
<reference evidence="2 3" key="1">
    <citation type="submission" date="2019-12" db="EMBL/GenBank/DDBJ databases">
        <authorList>
            <person name="Lee S.D."/>
        </authorList>
    </citation>
    <scope>NUCLEOTIDE SEQUENCE [LARGE SCALE GENOMIC DNA]</scope>
    <source>
        <strain evidence="2 3">SAP-6</strain>
    </source>
</reference>
<name>A0A845SFA6_9GAMM</name>
<dbReference type="AlphaFoldDB" id="A0A845SFA6"/>
<dbReference type="EMBL" id="WUBS01000004">
    <property type="protein sequence ID" value="NDL62559.1"/>
    <property type="molecule type" value="Genomic_DNA"/>
</dbReference>
<dbReference type="Proteomes" id="UP000461443">
    <property type="component" value="Unassembled WGS sequence"/>
</dbReference>
<proteinExistence type="predicted"/>
<dbReference type="RefSeq" id="WP_162365281.1">
    <property type="nucleotide sequence ID" value="NZ_WUBS01000004.1"/>
</dbReference>
<accession>A0A845SFA6</accession>
<protein>
    <submittedName>
        <fullName evidence="2">Type I addiction module toxin, SymE family</fullName>
    </submittedName>
</protein>
<dbReference type="GO" id="GO:0016070">
    <property type="term" value="P:RNA metabolic process"/>
    <property type="evidence" value="ECO:0007669"/>
    <property type="project" value="InterPro"/>
</dbReference>
<keyword evidence="3" id="KW-1185">Reference proteome</keyword>
<dbReference type="GO" id="GO:0016788">
    <property type="term" value="F:hydrolase activity, acting on ester bonds"/>
    <property type="evidence" value="ECO:0007669"/>
    <property type="project" value="InterPro"/>
</dbReference>
<dbReference type="GO" id="GO:0005737">
    <property type="term" value="C:cytoplasm"/>
    <property type="evidence" value="ECO:0007669"/>
    <property type="project" value="InterPro"/>
</dbReference>
<evidence type="ECO:0000313" key="2">
    <source>
        <dbReference type="EMBL" id="NDL62559.1"/>
    </source>
</evidence>
<evidence type="ECO:0000313" key="3">
    <source>
        <dbReference type="Proteomes" id="UP000461443"/>
    </source>
</evidence>
<sequence length="74" mass="8128">MAKKNCKSESLTSQAKVETHFYTVGYVPNGGKRNAPPALHIKGRWLHGCDFFTGQCVTITAKNGQHIIDAELLV</sequence>
<gene>
    <name evidence="2" type="ORF">GRH90_07305</name>
</gene>
<dbReference type="GO" id="GO:0003723">
    <property type="term" value="F:RNA binding"/>
    <property type="evidence" value="ECO:0007669"/>
    <property type="project" value="InterPro"/>
</dbReference>